<feature type="region of interest" description="Disordered" evidence="1">
    <location>
        <begin position="1"/>
        <end position="34"/>
    </location>
</feature>
<feature type="compositionally biased region" description="Polar residues" evidence="1">
    <location>
        <begin position="144"/>
        <end position="156"/>
    </location>
</feature>
<feature type="compositionally biased region" description="Basic and acidic residues" evidence="1">
    <location>
        <begin position="389"/>
        <end position="403"/>
    </location>
</feature>
<evidence type="ECO:0000313" key="3">
    <source>
        <dbReference type="Proteomes" id="UP000241546"/>
    </source>
</evidence>
<keyword evidence="3" id="KW-1185">Reference proteome</keyword>
<dbReference type="Proteomes" id="UP000241546">
    <property type="component" value="Unassembled WGS sequence"/>
</dbReference>
<dbReference type="RefSeq" id="XP_024750150.1">
    <property type="nucleotide sequence ID" value="XM_024897042.1"/>
</dbReference>
<dbReference type="AlphaFoldDB" id="A0A2T4BBX4"/>
<dbReference type="GeneID" id="36605160"/>
<feature type="compositionally biased region" description="Basic residues" evidence="1">
    <location>
        <begin position="1"/>
        <end position="15"/>
    </location>
</feature>
<feature type="compositionally biased region" description="Polar residues" evidence="1">
    <location>
        <begin position="318"/>
        <end position="337"/>
    </location>
</feature>
<evidence type="ECO:0000256" key="1">
    <source>
        <dbReference type="SAM" id="MobiDB-lite"/>
    </source>
</evidence>
<dbReference type="OrthoDB" id="4953021at2759"/>
<feature type="compositionally biased region" description="Polar residues" evidence="1">
    <location>
        <begin position="348"/>
        <end position="365"/>
    </location>
</feature>
<evidence type="ECO:0000313" key="2">
    <source>
        <dbReference type="EMBL" id="PTB66830.1"/>
    </source>
</evidence>
<reference evidence="3" key="1">
    <citation type="submission" date="2016-07" db="EMBL/GenBank/DDBJ databases">
        <title>Multiple horizontal gene transfer events from other fungi enriched the ability of initially mycotrophic Trichoderma (Ascomycota) to feed on dead plant biomass.</title>
        <authorList>
            <consortium name="DOE Joint Genome Institute"/>
            <person name="Atanasova L."/>
            <person name="Chenthamara K."/>
            <person name="Zhang J."/>
            <person name="Grujic M."/>
            <person name="Henrissat B."/>
            <person name="Kuo A."/>
            <person name="Aerts A."/>
            <person name="Salamov A."/>
            <person name="Lipzen A."/>
            <person name="Labutti K."/>
            <person name="Barry K."/>
            <person name="Miao Y."/>
            <person name="Rahimi M.J."/>
            <person name="Shen Q."/>
            <person name="Grigoriev I.V."/>
            <person name="Kubicek C.P."/>
            <person name="Druzhinina I.S."/>
        </authorList>
    </citation>
    <scope>NUCLEOTIDE SEQUENCE [LARGE SCALE GENOMIC DNA]</scope>
    <source>
        <strain evidence="3">TUCIM 6016</strain>
    </source>
</reference>
<feature type="compositionally biased region" description="Basic and acidic residues" evidence="1">
    <location>
        <begin position="120"/>
        <end position="142"/>
    </location>
</feature>
<feature type="compositionally biased region" description="Basic residues" evidence="1">
    <location>
        <begin position="283"/>
        <end position="298"/>
    </location>
</feature>
<feature type="region of interest" description="Disordered" evidence="1">
    <location>
        <begin position="59"/>
        <end position="83"/>
    </location>
</feature>
<proteinExistence type="predicted"/>
<sequence>MAPRLRAKPATHARMQRTATQFSELEVTPSRHDEQLRSMVSVTEEKHVEMVEGIEQGVQSTNAFSWSDAGSTSNTRRSSPANISEVPADDAWLFDDLDSLDPFSSPVLDDSYLPATIPIRENEAIHENEAKESNTPRRHIDFSETASTARRSSPFGTSDAPKDIWDFQDSPKAVDSSPDTTNGIIESSYVPTDDLYDGTPRKPAPPAPAVVRQNEDESKGPSQSGQKAKKRQRAKEPIRFDSQTQEIVNVPAAKKKSTAPRLPIVRALQESAAVSSSPVEGSKRRKPRKGAKSRPSRKTKPEACPGKPQPLPPRDTNQDAPSSSPVAVLIRSSSASVETPCAEEHGAVNTNHPTSTSLPTSTNFSAGAVDIAAVVPEPKQHHRPSPVAFDKRAEPEAPHFEQHKPKRRRVSRQFSVSERGSPVMVKDPAPSRGLEHVPPRADPVVTSPPEQHPSEQRPSFLRSKSTDRQIEQQHNSAFEDIQGKPSTQWLRRLSDKEPTLKRKSSMGKKLHDEIMKSFLGHTEFPSEAPEATPACPAGGVDITHVNKQIRLTIEQLIARLDDKKAAAYNVAKVYRSGGKESLSIVRQRLHQDRDGLAVAFSSQGDFFRKKVEEVKGAVKARSQARAVSAMELDDVLAARRQAHSRVRQGLRALRDECLRDNKVVVDLS</sequence>
<accession>A0A2T4BBX4</accession>
<feature type="compositionally biased region" description="Polar residues" evidence="1">
    <location>
        <begin position="59"/>
        <end position="82"/>
    </location>
</feature>
<feature type="region of interest" description="Disordered" evidence="1">
    <location>
        <begin position="119"/>
        <end position="508"/>
    </location>
</feature>
<organism evidence="2 3">
    <name type="scientific">Trichoderma citrinoviride</name>
    <dbReference type="NCBI Taxonomy" id="58853"/>
    <lineage>
        <taxon>Eukaryota</taxon>
        <taxon>Fungi</taxon>
        <taxon>Dikarya</taxon>
        <taxon>Ascomycota</taxon>
        <taxon>Pezizomycotina</taxon>
        <taxon>Sordariomycetes</taxon>
        <taxon>Hypocreomycetidae</taxon>
        <taxon>Hypocreales</taxon>
        <taxon>Hypocreaceae</taxon>
        <taxon>Trichoderma</taxon>
    </lineage>
</organism>
<dbReference type="EMBL" id="KZ680212">
    <property type="protein sequence ID" value="PTB66830.1"/>
    <property type="molecule type" value="Genomic_DNA"/>
</dbReference>
<name>A0A2T4BBX4_9HYPO</name>
<gene>
    <name evidence="2" type="ORF">BBK36DRAFT_1198567</name>
</gene>
<protein>
    <submittedName>
        <fullName evidence="2">Uncharacterized protein</fullName>
    </submittedName>
</protein>